<evidence type="ECO:0000313" key="2">
    <source>
        <dbReference type="EMBL" id="GEP96813.1"/>
    </source>
</evidence>
<evidence type="ECO:0000313" key="3">
    <source>
        <dbReference type="Proteomes" id="UP000321436"/>
    </source>
</evidence>
<proteinExistence type="predicted"/>
<reference evidence="2 3" key="1">
    <citation type="submission" date="2019-07" db="EMBL/GenBank/DDBJ databases">
        <title>Whole genome shotgun sequence of Chitinophaga cymbidii NBRC 109752.</title>
        <authorList>
            <person name="Hosoyama A."/>
            <person name="Uohara A."/>
            <person name="Ohji S."/>
            <person name="Ichikawa N."/>
        </authorList>
    </citation>
    <scope>NUCLEOTIDE SEQUENCE [LARGE SCALE GENOMIC DNA]</scope>
    <source>
        <strain evidence="2 3">NBRC 109752</strain>
    </source>
</reference>
<feature type="transmembrane region" description="Helical" evidence="1">
    <location>
        <begin position="180"/>
        <end position="197"/>
    </location>
</feature>
<comment type="caution">
    <text evidence="2">The sequence shown here is derived from an EMBL/GenBank/DDBJ whole genome shotgun (WGS) entry which is preliminary data.</text>
</comment>
<feature type="transmembrane region" description="Helical" evidence="1">
    <location>
        <begin position="43"/>
        <end position="64"/>
    </location>
</feature>
<protein>
    <submittedName>
        <fullName evidence="2">Uncharacterized protein</fullName>
    </submittedName>
</protein>
<gene>
    <name evidence="2" type="ORF">CCY01nite_30730</name>
</gene>
<accession>A0A512RM74</accession>
<sequence length="278" mass="31109">MIPVLKSIRNLANDLYGNTELTVTGTLLSRTPDPLERARIKMLFDFIFFYSLLLIPVIMLLMYGQDYTNLTIHTGFLAIFVLCAGMMMAGNGTAVVGVVAALNTLVMPMFSSFTNDLDVSLLYAIPWMMACLLGYFVAGMRTAVALGVILFLYLGLVAFIKIRHIPVFLATSYSAPDKYMATPFIMAGYLLVCLRVWGHYYRNLARQEQLHTLEKQQQHSALVAQNLTKQFLLVKGLSRSGKSEYKDGNIELLDACFSEIEKQCDTAIHFLDGSKPEE</sequence>
<name>A0A512RM74_9BACT</name>
<dbReference type="EMBL" id="BKAU01000002">
    <property type="protein sequence ID" value="GEP96813.1"/>
    <property type="molecule type" value="Genomic_DNA"/>
</dbReference>
<organism evidence="2 3">
    <name type="scientific">Chitinophaga cymbidii</name>
    <dbReference type="NCBI Taxonomy" id="1096750"/>
    <lineage>
        <taxon>Bacteria</taxon>
        <taxon>Pseudomonadati</taxon>
        <taxon>Bacteroidota</taxon>
        <taxon>Chitinophagia</taxon>
        <taxon>Chitinophagales</taxon>
        <taxon>Chitinophagaceae</taxon>
        <taxon>Chitinophaga</taxon>
    </lineage>
</organism>
<evidence type="ECO:0000256" key="1">
    <source>
        <dbReference type="SAM" id="Phobius"/>
    </source>
</evidence>
<dbReference type="AlphaFoldDB" id="A0A512RM74"/>
<dbReference type="RefSeq" id="WP_146863514.1">
    <property type="nucleotide sequence ID" value="NZ_BKAU01000002.1"/>
</dbReference>
<dbReference type="OrthoDB" id="645134at2"/>
<keyword evidence="1" id="KW-0812">Transmembrane</keyword>
<feature type="transmembrane region" description="Helical" evidence="1">
    <location>
        <begin position="143"/>
        <end position="160"/>
    </location>
</feature>
<dbReference type="Proteomes" id="UP000321436">
    <property type="component" value="Unassembled WGS sequence"/>
</dbReference>
<keyword evidence="1" id="KW-0472">Membrane</keyword>
<keyword evidence="1" id="KW-1133">Transmembrane helix</keyword>
<keyword evidence="3" id="KW-1185">Reference proteome</keyword>
<feature type="transmembrane region" description="Helical" evidence="1">
    <location>
        <begin position="119"/>
        <end position="138"/>
    </location>
</feature>